<reference evidence="2" key="1">
    <citation type="submission" date="2023-06" db="EMBL/GenBank/DDBJ databases">
        <title>Identification and characterization of horizontal gene transfer across gut microbiota members of farm animals based on homology search.</title>
        <authorList>
            <person name="Zeman M."/>
            <person name="Kubasova T."/>
            <person name="Jahodarova E."/>
            <person name="Nykrynova M."/>
            <person name="Rychlik I."/>
        </authorList>
    </citation>
    <scope>NUCLEOTIDE SEQUENCE [LARGE SCALE GENOMIC DNA]</scope>
    <source>
        <strain evidence="2">ET39</strain>
    </source>
</reference>
<name>A0ABT7UE25_9FIRM</name>
<reference evidence="1 2" key="2">
    <citation type="submission" date="2023-06" db="EMBL/GenBank/DDBJ databases">
        <title>Identification and characterization of horizontal gene transfer across gut microbiota members of farm animals based on homology search.</title>
        <authorList>
            <person name="Schwarzerova J."/>
            <person name="Nykrynova M."/>
            <person name="Jureckova K."/>
            <person name="Cejkova D."/>
            <person name="Rychlik I."/>
        </authorList>
    </citation>
    <scope>NUCLEOTIDE SEQUENCE [LARGE SCALE GENOMIC DNA]</scope>
    <source>
        <strain evidence="1 2">ET39</strain>
    </source>
</reference>
<reference evidence="1 2" key="3">
    <citation type="submission" date="2023-06" db="EMBL/GenBank/DDBJ databases">
        <authorList>
            <person name="Zeman M."/>
            <person name="Kubasova T."/>
            <person name="Jahodarova E."/>
            <person name="Nykrynova M."/>
            <person name="Rychlik I."/>
        </authorList>
    </citation>
    <scope>NUCLEOTIDE SEQUENCE [LARGE SCALE GENOMIC DNA]</scope>
    <source>
        <strain evidence="1 2">ET39</strain>
    </source>
</reference>
<protein>
    <recommendedName>
        <fullName evidence="3">Type VII secretion protein</fullName>
    </recommendedName>
</protein>
<organism evidence="1 2">
    <name type="scientific">Amedibacillus dolichus</name>
    <dbReference type="NCBI Taxonomy" id="31971"/>
    <lineage>
        <taxon>Bacteria</taxon>
        <taxon>Bacillati</taxon>
        <taxon>Bacillota</taxon>
        <taxon>Erysipelotrichia</taxon>
        <taxon>Erysipelotrichales</taxon>
        <taxon>Erysipelotrichaceae</taxon>
        <taxon>Amedibacillus</taxon>
    </lineage>
</organism>
<keyword evidence="2" id="KW-1185">Reference proteome</keyword>
<comment type="caution">
    <text evidence="1">The sequence shown here is derived from an EMBL/GenBank/DDBJ whole genome shotgun (WGS) entry which is preliminary data.</text>
</comment>
<accession>A0ABT7UE25</accession>
<dbReference type="Proteomes" id="UP001529340">
    <property type="component" value="Unassembled WGS sequence"/>
</dbReference>
<sequence length="83" mass="9373">MSDSLMAEVVIPFAGQRFDMELALFADVEVLIVECLRWVSEQTGLLPATGTHFFCNSRTREIICYGTRLCDTGIIRGDRLIIF</sequence>
<gene>
    <name evidence="1" type="ORF">QUV96_09525</name>
</gene>
<proteinExistence type="predicted"/>
<dbReference type="EMBL" id="JAUDCG010000049">
    <property type="protein sequence ID" value="MDM8157876.1"/>
    <property type="molecule type" value="Genomic_DNA"/>
</dbReference>
<dbReference type="RefSeq" id="WP_289608319.1">
    <property type="nucleotide sequence ID" value="NZ_JAUDCG010000049.1"/>
</dbReference>
<evidence type="ECO:0008006" key="3">
    <source>
        <dbReference type="Google" id="ProtNLM"/>
    </source>
</evidence>
<evidence type="ECO:0000313" key="1">
    <source>
        <dbReference type="EMBL" id="MDM8157876.1"/>
    </source>
</evidence>
<evidence type="ECO:0000313" key="2">
    <source>
        <dbReference type="Proteomes" id="UP001529340"/>
    </source>
</evidence>